<dbReference type="InterPro" id="IPR013154">
    <property type="entry name" value="ADH-like_N"/>
</dbReference>
<evidence type="ECO:0000256" key="4">
    <source>
        <dbReference type="RuleBase" id="RU361277"/>
    </source>
</evidence>
<reference evidence="8" key="1">
    <citation type="submission" date="2021-10" db="EMBL/GenBank/DDBJ databases">
        <title>Anaerobic single-cell dispensing facilitates the cultivation of human gut bacteria.</title>
        <authorList>
            <person name="Afrizal A."/>
        </authorList>
    </citation>
    <scope>NUCLEOTIDE SEQUENCE</scope>
    <source>
        <strain evidence="8">CLA-AA-H204</strain>
    </source>
</reference>
<dbReference type="Gene3D" id="3.40.50.720">
    <property type="entry name" value="NAD(P)-binding Rossmann-like Domain"/>
    <property type="match status" value="1"/>
</dbReference>
<keyword evidence="5" id="KW-0472">Membrane</keyword>
<dbReference type="AlphaFoldDB" id="A0AAW4W8V0"/>
<comment type="caution">
    <text evidence="8">The sequence shown here is derived from an EMBL/GenBank/DDBJ whole genome shotgun (WGS) entry which is preliminary data.</text>
</comment>
<keyword evidence="2 4" id="KW-0862">Zinc</keyword>
<dbReference type="EMBL" id="JAJEQW010000002">
    <property type="protein sequence ID" value="MCC2241220.1"/>
    <property type="molecule type" value="Genomic_DNA"/>
</dbReference>
<dbReference type="SUPFAM" id="SSF51735">
    <property type="entry name" value="NAD(P)-binding Rossmann-fold domains"/>
    <property type="match status" value="1"/>
</dbReference>
<dbReference type="GO" id="GO:0008270">
    <property type="term" value="F:zinc ion binding"/>
    <property type="evidence" value="ECO:0007669"/>
    <property type="project" value="InterPro"/>
</dbReference>
<proteinExistence type="inferred from homology"/>
<dbReference type="InterPro" id="IPR011032">
    <property type="entry name" value="GroES-like_sf"/>
</dbReference>
<evidence type="ECO:0000259" key="6">
    <source>
        <dbReference type="Pfam" id="PF00107"/>
    </source>
</evidence>
<keyword evidence="5" id="KW-1133">Transmembrane helix</keyword>
<dbReference type="CDD" id="cd08236">
    <property type="entry name" value="sugar_DH"/>
    <property type="match status" value="1"/>
</dbReference>
<comment type="similarity">
    <text evidence="4">Belongs to the zinc-containing alcohol dehydrogenase family.</text>
</comment>
<keyword evidence="1 4" id="KW-0479">Metal-binding</keyword>
<dbReference type="Gene3D" id="3.90.180.10">
    <property type="entry name" value="Medium-chain alcohol dehydrogenases, catalytic domain"/>
    <property type="match status" value="1"/>
</dbReference>
<accession>A0AAW4W8V0</accession>
<dbReference type="InterPro" id="IPR013149">
    <property type="entry name" value="ADH-like_C"/>
</dbReference>
<evidence type="ECO:0000256" key="1">
    <source>
        <dbReference type="ARBA" id="ARBA00022723"/>
    </source>
</evidence>
<sequence length="353" mass="39959">MRAYVLHGIDDLRLEETALPEIKEREVLVKVMAAGICGSDIPRIYKTGTYSYPLIPGHEFSGTVIETGLKADKKWMGKRVGIFPLIPCGECESCRKKQYEMCRHYSYLGSRTNGGFAEYAAVPEENLIELPEEVSYEVAAMLEPMAVAVHAMRKSGVMKENTVVVYGLGTIGLLLCMFLLDAGVRDIYVIGNKEFQKRMADSLGISETHYCDCRTREVSKWLQEQTGGRGVDVFFECVGKNETIADAIGNTAPGGTVQMVGNPASDIMLKKEIYWKILRNQLTIKGSWNSSFLQNEKDDWHYVLDRLGRQTIHPEQFITQKFELEHLKEGLEIMRDKREEYVKVMMVQKEAGM</sequence>
<keyword evidence="5" id="KW-0812">Transmembrane</keyword>
<dbReference type="Proteomes" id="UP001198893">
    <property type="component" value="Unassembled WGS sequence"/>
</dbReference>
<dbReference type="RefSeq" id="WP_227709603.1">
    <property type="nucleotide sequence ID" value="NZ_JAJEQW010000002.1"/>
</dbReference>
<evidence type="ECO:0000259" key="7">
    <source>
        <dbReference type="Pfam" id="PF08240"/>
    </source>
</evidence>
<protein>
    <submittedName>
        <fullName evidence="8">Galactitol-1-phosphate 5-dehydrogenase</fullName>
    </submittedName>
</protein>
<gene>
    <name evidence="8" type="ORF">LKD47_02725</name>
</gene>
<feature type="domain" description="Alcohol dehydrogenase-like C-terminal" evidence="6">
    <location>
        <begin position="171"/>
        <end position="306"/>
    </location>
</feature>
<dbReference type="InterPro" id="IPR050129">
    <property type="entry name" value="Zn_alcohol_dh"/>
</dbReference>
<evidence type="ECO:0000256" key="2">
    <source>
        <dbReference type="ARBA" id="ARBA00022833"/>
    </source>
</evidence>
<dbReference type="InterPro" id="IPR002328">
    <property type="entry name" value="ADH_Zn_CS"/>
</dbReference>
<name>A0AAW4W8V0_9FIRM</name>
<dbReference type="Pfam" id="PF00107">
    <property type="entry name" value="ADH_zinc_N"/>
    <property type="match status" value="1"/>
</dbReference>
<dbReference type="InterPro" id="IPR036291">
    <property type="entry name" value="NAD(P)-bd_dom_sf"/>
</dbReference>
<evidence type="ECO:0000256" key="5">
    <source>
        <dbReference type="SAM" id="Phobius"/>
    </source>
</evidence>
<dbReference type="Pfam" id="PF08240">
    <property type="entry name" value="ADH_N"/>
    <property type="match status" value="1"/>
</dbReference>
<feature type="transmembrane region" description="Helical" evidence="5">
    <location>
        <begin position="163"/>
        <end position="180"/>
    </location>
</feature>
<organism evidence="8 9">
    <name type="scientific">Roseburia amylophila</name>
    <dbReference type="NCBI Taxonomy" id="2981794"/>
    <lineage>
        <taxon>Bacteria</taxon>
        <taxon>Bacillati</taxon>
        <taxon>Bacillota</taxon>
        <taxon>Clostridia</taxon>
        <taxon>Lachnospirales</taxon>
        <taxon>Lachnospiraceae</taxon>
        <taxon>Roseburia</taxon>
    </lineage>
</organism>
<feature type="domain" description="Alcohol dehydrogenase-like N-terminal" evidence="7">
    <location>
        <begin position="24"/>
        <end position="132"/>
    </location>
</feature>
<evidence type="ECO:0000313" key="8">
    <source>
        <dbReference type="EMBL" id="MCC2241220.1"/>
    </source>
</evidence>
<comment type="cofactor">
    <cofactor evidence="4">
        <name>Zn(2+)</name>
        <dbReference type="ChEBI" id="CHEBI:29105"/>
    </cofactor>
</comment>
<dbReference type="PANTHER" id="PTHR43401">
    <property type="entry name" value="L-THREONINE 3-DEHYDROGENASE"/>
    <property type="match status" value="1"/>
</dbReference>
<dbReference type="PANTHER" id="PTHR43401:SF2">
    <property type="entry name" value="L-THREONINE 3-DEHYDROGENASE"/>
    <property type="match status" value="1"/>
</dbReference>
<dbReference type="GO" id="GO:0016491">
    <property type="term" value="F:oxidoreductase activity"/>
    <property type="evidence" value="ECO:0007669"/>
    <property type="project" value="UniProtKB-KW"/>
</dbReference>
<dbReference type="PROSITE" id="PS00059">
    <property type="entry name" value="ADH_ZINC"/>
    <property type="match status" value="1"/>
</dbReference>
<keyword evidence="3" id="KW-0560">Oxidoreductase</keyword>
<dbReference type="SUPFAM" id="SSF50129">
    <property type="entry name" value="GroES-like"/>
    <property type="match status" value="1"/>
</dbReference>
<evidence type="ECO:0000256" key="3">
    <source>
        <dbReference type="ARBA" id="ARBA00023002"/>
    </source>
</evidence>
<evidence type="ECO:0000313" key="9">
    <source>
        <dbReference type="Proteomes" id="UP001198893"/>
    </source>
</evidence>